<dbReference type="Pfam" id="PF01501">
    <property type="entry name" value="Glyco_transf_8"/>
    <property type="match status" value="1"/>
</dbReference>
<dbReference type="EMBL" id="JAANIT010001239">
    <property type="protein sequence ID" value="KAG1541423.1"/>
    <property type="molecule type" value="Genomic_DNA"/>
</dbReference>
<reference evidence="1" key="1">
    <citation type="journal article" date="2020" name="Microb. Genom.">
        <title>Genetic diversity of clinical and environmental Mucorales isolates obtained from an investigation of mucormycosis cases among solid organ transplant recipients.</title>
        <authorList>
            <person name="Nguyen M.H."/>
            <person name="Kaul D."/>
            <person name="Muto C."/>
            <person name="Cheng S.J."/>
            <person name="Richter R.A."/>
            <person name="Bruno V.M."/>
            <person name="Liu G."/>
            <person name="Beyhan S."/>
            <person name="Sundermann A.J."/>
            <person name="Mounaud S."/>
            <person name="Pasculle A.W."/>
            <person name="Nierman W.C."/>
            <person name="Driscoll E."/>
            <person name="Cumbie R."/>
            <person name="Clancy C.J."/>
            <person name="Dupont C.L."/>
        </authorList>
    </citation>
    <scope>NUCLEOTIDE SEQUENCE</scope>
    <source>
        <strain evidence="1">GL16</strain>
    </source>
</reference>
<dbReference type="InterPro" id="IPR002495">
    <property type="entry name" value="Glyco_trans_8"/>
</dbReference>
<organism evidence="1 2">
    <name type="scientific">Rhizopus oryzae</name>
    <name type="common">Mucormycosis agent</name>
    <name type="synonym">Rhizopus arrhizus var. delemar</name>
    <dbReference type="NCBI Taxonomy" id="64495"/>
    <lineage>
        <taxon>Eukaryota</taxon>
        <taxon>Fungi</taxon>
        <taxon>Fungi incertae sedis</taxon>
        <taxon>Mucoromycota</taxon>
        <taxon>Mucoromycotina</taxon>
        <taxon>Mucoromycetes</taxon>
        <taxon>Mucorales</taxon>
        <taxon>Mucorineae</taxon>
        <taxon>Rhizopodaceae</taxon>
        <taxon>Rhizopus</taxon>
    </lineage>
</organism>
<dbReference type="GO" id="GO:0016757">
    <property type="term" value="F:glycosyltransferase activity"/>
    <property type="evidence" value="ECO:0007669"/>
    <property type="project" value="InterPro"/>
</dbReference>
<comment type="caution">
    <text evidence="1">The sequence shown here is derived from an EMBL/GenBank/DDBJ whole genome shotgun (WGS) entry which is preliminary data.</text>
</comment>
<name>A0A9P6Y7M3_RHIOR</name>
<dbReference type="SUPFAM" id="SSF53448">
    <property type="entry name" value="Nucleotide-diphospho-sugar transferases"/>
    <property type="match status" value="1"/>
</dbReference>
<sequence length="297" mass="34865">MVTVFKAAWVIVLTSSNNYIKGVIAMKYALHTIHNSRYPLLILYTSSVKSEIVDILKSIGCLVKKIDSIKPAGKVEYKSKRFEETWTKLAVWNEVEYDRLVMLDADMLPLQNMDELIEMDLPRDWVAASYACTCNPQKIKHYPLHWIPENCAYTGLQSIQPPLIGEKSDYFNSGLVVLSPEKEMFDTMLQRLNSLQDLNIYPFPDQDFLNEVFKYRWKPISYTYNALKTLHRSHESMWDIKSVKNLHFILTKPWDIAIDQELSDLEHTYKPLYEFWWKTYSELNAFVDTKKLDKLLT</sequence>
<gene>
    <name evidence="1" type="ORF">G6F51_007905</name>
</gene>
<evidence type="ECO:0008006" key="3">
    <source>
        <dbReference type="Google" id="ProtNLM"/>
    </source>
</evidence>
<dbReference type="OMA" id="WRRTDQT"/>
<protein>
    <recommendedName>
        <fullName evidence="3">Nucleotide-diphospho-sugar transferase</fullName>
    </recommendedName>
</protein>
<evidence type="ECO:0000313" key="1">
    <source>
        <dbReference type="EMBL" id="KAG1541423.1"/>
    </source>
</evidence>
<dbReference type="OrthoDB" id="2014201at2759"/>
<accession>A0A9P6Y7M3</accession>
<proteinExistence type="predicted"/>
<dbReference type="Proteomes" id="UP000717996">
    <property type="component" value="Unassembled WGS sequence"/>
</dbReference>
<dbReference type="CDD" id="cd02537">
    <property type="entry name" value="GT8_Glycogenin"/>
    <property type="match status" value="1"/>
</dbReference>
<dbReference type="InterPro" id="IPR029044">
    <property type="entry name" value="Nucleotide-diphossugar_trans"/>
</dbReference>
<dbReference type="PANTHER" id="PTHR11183">
    <property type="entry name" value="GLYCOGENIN SUBFAMILY MEMBER"/>
    <property type="match status" value="1"/>
</dbReference>
<dbReference type="AlphaFoldDB" id="A0A9P6Y7M3"/>
<evidence type="ECO:0000313" key="2">
    <source>
        <dbReference type="Proteomes" id="UP000717996"/>
    </source>
</evidence>
<dbReference type="InterPro" id="IPR050587">
    <property type="entry name" value="GNT1/Glycosyltrans_8"/>
</dbReference>
<dbReference type="Gene3D" id="3.90.550.10">
    <property type="entry name" value="Spore Coat Polysaccharide Biosynthesis Protein SpsA, Chain A"/>
    <property type="match status" value="1"/>
</dbReference>